<dbReference type="EMBL" id="PTRA01000001">
    <property type="protein sequence ID" value="PQA58441.1"/>
    <property type="molecule type" value="Genomic_DNA"/>
</dbReference>
<dbReference type="InterPro" id="IPR023408">
    <property type="entry name" value="MscS_beta-dom_sf"/>
</dbReference>
<protein>
    <submittedName>
        <fullName evidence="8">Mechanosensitive ion channel protein MscS</fullName>
    </submittedName>
</protein>
<dbReference type="Gene3D" id="2.30.30.60">
    <property type="match status" value="1"/>
</dbReference>
<evidence type="ECO:0000256" key="2">
    <source>
        <dbReference type="ARBA" id="ARBA00008017"/>
    </source>
</evidence>
<dbReference type="GO" id="GO:0008381">
    <property type="term" value="F:mechanosensitive monoatomic ion channel activity"/>
    <property type="evidence" value="ECO:0007669"/>
    <property type="project" value="UniProtKB-ARBA"/>
</dbReference>
<dbReference type="InterPro" id="IPR006685">
    <property type="entry name" value="MscS_channel_2nd"/>
</dbReference>
<evidence type="ECO:0000313" key="9">
    <source>
        <dbReference type="Proteomes" id="UP000239590"/>
    </source>
</evidence>
<feature type="transmembrane region" description="Helical" evidence="6">
    <location>
        <begin position="63"/>
        <end position="81"/>
    </location>
</feature>
<keyword evidence="9" id="KW-1185">Reference proteome</keyword>
<evidence type="ECO:0000256" key="5">
    <source>
        <dbReference type="ARBA" id="ARBA00023136"/>
    </source>
</evidence>
<evidence type="ECO:0000313" key="8">
    <source>
        <dbReference type="EMBL" id="PQA58441.1"/>
    </source>
</evidence>
<reference evidence="9" key="1">
    <citation type="submission" date="2018-02" db="EMBL/GenBank/DDBJ databases">
        <title>Genome sequencing of Solimonas sp. HR-BB.</title>
        <authorList>
            <person name="Lee Y."/>
            <person name="Jeon C.O."/>
        </authorList>
    </citation>
    <scope>NUCLEOTIDE SEQUENCE [LARGE SCALE GENOMIC DNA]</scope>
    <source>
        <strain evidence="9">HR-U</strain>
    </source>
</reference>
<comment type="caution">
    <text evidence="8">The sequence shown here is derived from an EMBL/GenBank/DDBJ whole genome shotgun (WGS) entry which is preliminary data.</text>
</comment>
<gene>
    <name evidence="8" type="ORF">C5O19_01845</name>
</gene>
<feature type="transmembrane region" description="Helical" evidence="6">
    <location>
        <begin position="140"/>
        <end position="161"/>
    </location>
</feature>
<dbReference type="AlphaFoldDB" id="A0A2S7IL19"/>
<dbReference type="PANTHER" id="PTHR30566">
    <property type="entry name" value="YNAI-RELATED MECHANOSENSITIVE ION CHANNEL"/>
    <property type="match status" value="1"/>
</dbReference>
<comment type="similarity">
    <text evidence="2">Belongs to the MscS (TC 1.A.23) family.</text>
</comment>
<feature type="transmembrane region" description="Helical" evidence="6">
    <location>
        <begin position="167"/>
        <end position="186"/>
    </location>
</feature>
<evidence type="ECO:0000259" key="7">
    <source>
        <dbReference type="Pfam" id="PF00924"/>
    </source>
</evidence>
<dbReference type="GO" id="GO:0016020">
    <property type="term" value="C:membrane"/>
    <property type="evidence" value="ECO:0007669"/>
    <property type="project" value="UniProtKB-SubCell"/>
</dbReference>
<evidence type="ECO:0000256" key="1">
    <source>
        <dbReference type="ARBA" id="ARBA00004141"/>
    </source>
</evidence>
<dbReference type="InterPro" id="IPR010920">
    <property type="entry name" value="LSM_dom_sf"/>
</dbReference>
<keyword evidence="3 6" id="KW-0812">Transmembrane</keyword>
<feature type="transmembrane region" description="Helical" evidence="6">
    <location>
        <begin position="93"/>
        <end position="110"/>
    </location>
</feature>
<keyword evidence="4 6" id="KW-1133">Transmembrane helix</keyword>
<comment type="subcellular location">
    <subcellularLocation>
        <location evidence="1">Membrane</location>
        <topology evidence="1">Multi-pass membrane protein</topology>
    </subcellularLocation>
</comment>
<accession>A0A2S7IL19</accession>
<evidence type="ECO:0000256" key="3">
    <source>
        <dbReference type="ARBA" id="ARBA00022692"/>
    </source>
</evidence>
<organism evidence="8 9">
    <name type="scientific">Siphonobacter curvatus</name>
    <dbReference type="NCBI Taxonomy" id="2094562"/>
    <lineage>
        <taxon>Bacteria</taxon>
        <taxon>Pseudomonadati</taxon>
        <taxon>Bacteroidota</taxon>
        <taxon>Cytophagia</taxon>
        <taxon>Cytophagales</taxon>
        <taxon>Cytophagaceae</taxon>
        <taxon>Siphonobacter</taxon>
    </lineage>
</organism>
<dbReference type="Proteomes" id="UP000239590">
    <property type="component" value="Unassembled WGS sequence"/>
</dbReference>
<dbReference type="Gene3D" id="1.10.287.1260">
    <property type="match status" value="1"/>
</dbReference>
<dbReference type="SUPFAM" id="SSF50182">
    <property type="entry name" value="Sm-like ribonucleoproteins"/>
    <property type="match status" value="1"/>
</dbReference>
<proteinExistence type="inferred from homology"/>
<name>A0A2S7IL19_9BACT</name>
<dbReference type="OrthoDB" id="9792218at2"/>
<evidence type="ECO:0000256" key="4">
    <source>
        <dbReference type="ARBA" id="ARBA00022989"/>
    </source>
</evidence>
<dbReference type="RefSeq" id="WP_104709659.1">
    <property type="nucleotide sequence ID" value="NZ_PTRA01000001.1"/>
</dbReference>
<dbReference type="SUPFAM" id="SSF82861">
    <property type="entry name" value="Mechanosensitive channel protein MscS (YggB), transmembrane region"/>
    <property type="match status" value="1"/>
</dbReference>
<keyword evidence="5 6" id="KW-0472">Membrane</keyword>
<dbReference type="PANTHER" id="PTHR30566:SF25">
    <property type="entry name" value="INNER MEMBRANE PROTEIN"/>
    <property type="match status" value="1"/>
</dbReference>
<dbReference type="Pfam" id="PF00924">
    <property type="entry name" value="MS_channel_2nd"/>
    <property type="match status" value="1"/>
</dbReference>
<feature type="transmembrane region" description="Helical" evidence="6">
    <location>
        <begin position="15"/>
        <end position="36"/>
    </location>
</feature>
<dbReference type="InterPro" id="IPR011014">
    <property type="entry name" value="MscS_channel_TM-2"/>
</dbReference>
<sequence>MNAFLQNLSQYMPDYLWNLCVIVFSILIGVILKYLVVPVIRKLTARELPYSIFRSSIRHFKSILIFLIPLLVFNTLFPLMHLERASRVTINRILEICITIAFAVILIKLVRVLEDYLYHFFDSNKIDNLRERKLRTQIQFIRKFVISLIIILCSAAVLLNFESMRKIGAGLLTGVGIGGIIIGFAAQKSLGNLLAGFQIAFTQPIRIDDVVIVEGEWGKVEEITLTYVVVNIWDKRRLILPITYFIEKPFQNWTRTTAEILGVVFIYTDFTLPIEPVRQELSRLLRSNSLWDGKVDVLQVTDFTERSMQIRCLMSCRNSGDAFDLRCYVREHLITFIQNNYPETLARTRIVLESPDTSSSNPF</sequence>
<feature type="domain" description="Mechanosensitive ion channel MscS" evidence="7">
    <location>
        <begin position="189"/>
        <end position="255"/>
    </location>
</feature>
<evidence type="ECO:0000256" key="6">
    <source>
        <dbReference type="SAM" id="Phobius"/>
    </source>
</evidence>